<gene>
    <name evidence="1" type="ORF">METZ01_LOCUS333207</name>
</gene>
<dbReference type="AlphaFoldDB" id="A0A382Q430"/>
<name>A0A382Q430_9ZZZZ</name>
<accession>A0A382Q430</accession>
<feature type="non-terminal residue" evidence="1">
    <location>
        <position position="1"/>
    </location>
</feature>
<protein>
    <submittedName>
        <fullName evidence="1">Uncharacterized protein</fullName>
    </submittedName>
</protein>
<sequence length="50" mass="5793">KLLERDIMINTVPITGKWCEADSGDDLKLYESLISEAEVSGQSWAHDWRW</sequence>
<organism evidence="1">
    <name type="scientific">marine metagenome</name>
    <dbReference type="NCBI Taxonomy" id="408172"/>
    <lineage>
        <taxon>unclassified sequences</taxon>
        <taxon>metagenomes</taxon>
        <taxon>ecological metagenomes</taxon>
    </lineage>
</organism>
<proteinExistence type="predicted"/>
<evidence type="ECO:0000313" key="1">
    <source>
        <dbReference type="EMBL" id="SVC80353.1"/>
    </source>
</evidence>
<reference evidence="1" key="1">
    <citation type="submission" date="2018-05" db="EMBL/GenBank/DDBJ databases">
        <authorList>
            <person name="Lanie J.A."/>
            <person name="Ng W.-L."/>
            <person name="Kazmierczak K.M."/>
            <person name="Andrzejewski T.M."/>
            <person name="Davidsen T.M."/>
            <person name="Wayne K.J."/>
            <person name="Tettelin H."/>
            <person name="Glass J.I."/>
            <person name="Rusch D."/>
            <person name="Podicherti R."/>
            <person name="Tsui H.-C.T."/>
            <person name="Winkler M.E."/>
        </authorList>
    </citation>
    <scope>NUCLEOTIDE SEQUENCE</scope>
</reference>
<dbReference type="EMBL" id="UINC01111846">
    <property type="protein sequence ID" value="SVC80353.1"/>
    <property type="molecule type" value="Genomic_DNA"/>
</dbReference>